<comment type="caution">
    <text evidence="5">Lacks conserved residue(s) required for the propagation of feature annotation.</text>
</comment>
<feature type="region of interest" description="Disordered" evidence="6">
    <location>
        <begin position="320"/>
        <end position="340"/>
    </location>
</feature>
<dbReference type="Pfam" id="PF07645">
    <property type="entry name" value="EGF_CA"/>
    <property type="match status" value="1"/>
</dbReference>
<keyword evidence="2" id="KW-0732">Signal</keyword>
<feature type="domain" description="EGF-like" evidence="9">
    <location>
        <begin position="497"/>
        <end position="539"/>
    </location>
</feature>
<evidence type="ECO:0000259" key="9">
    <source>
        <dbReference type="PROSITE" id="PS50026"/>
    </source>
</evidence>
<feature type="region of interest" description="Disordered" evidence="6">
    <location>
        <begin position="155"/>
        <end position="178"/>
    </location>
</feature>
<evidence type="ECO:0000256" key="4">
    <source>
        <dbReference type="ARBA" id="ARBA00023157"/>
    </source>
</evidence>
<dbReference type="InterPro" id="IPR049883">
    <property type="entry name" value="NOTCH1_EGF-like"/>
</dbReference>
<evidence type="ECO:0000313" key="10">
    <source>
        <dbReference type="EMBL" id="KAK1803050.1"/>
    </source>
</evidence>
<dbReference type="AlphaFoldDB" id="A0AAD8ZQH0"/>
<feature type="region of interest" description="Disordered" evidence="6">
    <location>
        <begin position="611"/>
        <end position="630"/>
    </location>
</feature>
<comment type="caution">
    <text evidence="10">The sequence shown here is derived from an EMBL/GenBank/DDBJ whole genome shotgun (WGS) entry which is preliminary data.</text>
</comment>
<feature type="domain" description="CUB" evidence="8">
    <location>
        <begin position="15"/>
        <end position="127"/>
    </location>
</feature>
<dbReference type="PROSITE" id="PS00010">
    <property type="entry name" value="ASX_HYDROXYL"/>
    <property type="match status" value="1"/>
</dbReference>
<evidence type="ECO:0000256" key="7">
    <source>
        <dbReference type="SAM" id="Phobius"/>
    </source>
</evidence>
<dbReference type="EMBL" id="JAROKS010000006">
    <property type="protein sequence ID" value="KAK1803050.1"/>
    <property type="molecule type" value="Genomic_DNA"/>
</dbReference>
<keyword evidence="7" id="KW-0472">Membrane</keyword>
<gene>
    <name evidence="10" type="ORF">P4O66_021583</name>
</gene>
<evidence type="ECO:0000256" key="2">
    <source>
        <dbReference type="ARBA" id="ARBA00022729"/>
    </source>
</evidence>
<keyword evidence="1 5" id="KW-0245">EGF-like domain</keyword>
<dbReference type="Pfam" id="PF00431">
    <property type="entry name" value="CUB"/>
    <property type="match status" value="1"/>
</dbReference>
<evidence type="ECO:0000259" key="8">
    <source>
        <dbReference type="PROSITE" id="PS01180"/>
    </source>
</evidence>
<accession>A0AAD8ZQH0</accession>
<dbReference type="GO" id="GO:0030855">
    <property type="term" value="P:epithelial cell differentiation"/>
    <property type="evidence" value="ECO:0007669"/>
    <property type="project" value="UniProtKB-ARBA"/>
</dbReference>
<organism evidence="10 11">
    <name type="scientific">Electrophorus voltai</name>
    <dbReference type="NCBI Taxonomy" id="2609070"/>
    <lineage>
        <taxon>Eukaryota</taxon>
        <taxon>Metazoa</taxon>
        <taxon>Chordata</taxon>
        <taxon>Craniata</taxon>
        <taxon>Vertebrata</taxon>
        <taxon>Euteleostomi</taxon>
        <taxon>Actinopterygii</taxon>
        <taxon>Neopterygii</taxon>
        <taxon>Teleostei</taxon>
        <taxon>Ostariophysi</taxon>
        <taxon>Gymnotiformes</taxon>
        <taxon>Gymnotoidei</taxon>
        <taxon>Gymnotidae</taxon>
        <taxon>Electrophorus</taxon>
    </lineage>
</organism>
<evidence type="ECO:0000256" key="5">
    <source>
        <dbReference type="PROSITE-ProRule" id="PRU00076"/>
    </source>
</evidence>
<feature type="transmembrane region" description="Helical" evidence="7">
    <location>
        <begin position="553"/>
        <end position="577"/>
    </location>
</feature>
<dbReference type="InterPro" id="IPR018097">
    <property type="entry name" value="EGF_Ca-bd_CS"/>
</dbReference>
<dbReference type="InterPro" id="IPR035914">
    <property type="entry name" value="Sperma_CUB_dom_sf"/>
</dbReference>
<sequence>YMGHNGNAFYALRSCHQVLFGESGEFFSPDYLCSSPALWCNWTVQVPRGKRVQLYLEDLTPMYACHLKTDQIHLDESSVAAGESRILERCWGKARYTSITNTVHVVQLIGPNPSPPHRGFYGRFWAFGLPETFAETPAVSRTSVTEVMQEEEEMEIEETKDSSHEISTSKPPLPVEKVDSSLSKPLEVSHDINSWTNELAATTTGPWEKNFGEIRRTRGGAENQDGASPSALHHNEFAFMESVSMTTGAQGGITADEHKQFSPDGTNNASHTSAPTYMRTHAYTIAMTTSTSTTRMPTTEEANLVLTSPSTVSTATYKNEVTHTGDDPAGAKMESRPGMEEGDDALPVEMLLASSGGTFQTGAKERDGSYGETRPYSSMTPKPSHRLKGLLVEVGMEIGLDHTQADGWDQIRNSFRGTVETMIQKELEDLTLRSVSLKRAKKLSAGALFIAWVQLGENDEVSRTLGVLHSTLQGLRGRSISPHNKSHGIVVSVSVEDIDECETQLVMCDVHADCVNEFGSYSCHCHRGYSPGLGGAVCVEAAGRECIRATVPMLLYIICFLLCFLLALLLVVLCVLYRRYHRGAFLPRCQHGSICSDTAVANDVNNNRWGRGHKSSASPIPPPPPSRLTKSTCPAPDLPLLKFSTLVPSGGFEDKLQSVLGSATWWRLMLSSASMCCIGESSCGKLVVHSSGGEFDACLCSSPRSSRIHMALARAAARSRGAPGQGVGWPPYPTQGTPPAGCVGQEGLLPDPAPAAPVELTCGAISKWLTTRAAEGETAVLTALLTQALYVVTHCTAACLVPVHRSSIQWYAPHTRAKPLAHRTKYCLSDPKGDGTRQGALPRWPRNALIGSCDSDGRGVHPIWYLAETKGAQENVP</sequence>
<keyword evidence="7" id="KW-1133">Transmembrane helix</keyword>
<dbReference type="Proteomes" id="UP001239994">
    <property type="component" value="Unassembled WGS sequence"/>
</dbReference>
<keyword evidence="3" id="KW-0677">Repeat</keyword>
<dbReference type="InterPro" id="IPR000152">
    <property type="entry name" value="EGF-type_Asp/Asn_hydroxyl_site"/>
</dbReference>
<dbReference type="SUPFAM" id="SSF49854">
    <property type="entry name" value="Spermadhesin, CUB domain"/>
    <property type="match status" value="1"/>
</dbReference>
<reference evidence="10" key="1">
    <citation type="submission" date="2023-03" db="EMBL/GenBank/DDBJ databases">
        <title>Electrophorus voltai genome.</title>
        <authorList>
            <person name="Bian C."/>
        </authorList>
    </citation>
    <scope>NUCLEOTIDE SEQUENCE</scope>
    <source>
        <strain evidence="10">CB-2022</strain>
        <tissue evidence="10">Muscle</tissue>
    </source>
</reference>
<dbReference type="PROSITE" id="PS01186">
    <property type="entry name" value="EGF_2"/>
    <property type="match status" value="1"/>
</dbReference>
<keyword evidence="11" id="KW-1185">Reference proteome</keyword>
<dbReference type="SMART" id="SM00179">
    <property type="entry name" value="EGF_CA"/>
    <property type="match status" value="1"/>
</dbReference>
<feature type="region of interest" description="Disordered" evidence="6">
    <location>
        <begin position="358"/>
        <end position="384"/>
    </location>
</feature>
<evidence type="ECO:0000256" key="3">
    <source>
        <dbReference type="ARBA" id="ARBA00022737"/>
    </source>
</evidence>
<dbReference type="InterPro" id="IPR000859">
    <property type="entry name" value="CUB_dom"/>
</dbReference>
<dbReference type="InterPro" id="IPR001881">
    <property type="entry name" value="EGF-like_Ca-bd_dom"/>
</dbReference>
<keyword evidence="4" id="KW-1015">Disulfide bond</keyword>
<dbReference type="PROSITE" id="PS50026">
    <property type="entry name" value="EGF_3"/>
    <property type="match status" value="1"/>
</dbReference>
<keyword evidence="7" id="KW-0812">Transmembrane</keyword>
<evidence type="ECO:0000256" key="1">
    <source>
        <dbReference type="ARBA" id="ARBA00022536"/>
    </source>
</evidence>
<name>A0AAD8ZQH0_9TELE</name>
<dbReference type="Gene3D" id="2.10.25.10">
    <property type="entry name" value="Laminin"/>
    <property type="match status" value="1"/>
</dbReference>
<evidence type="ECO:0000313" key="11">
    <source>
        <dbReference type="Proteomes" id="UP001239994"/>
    </source>
</evidence>
<dbReference type="CDD" id="cd00054">
    <property type="entry name" value="EGF_CA"/>
    <property type="match status" value="1"/>
</dbReference>
<dbReference type="GO" id="GO:0005509">
    <property type="term" value="F:calcium ion binding"/>
    <property type="evidence" value="ECO:0007669"/>
    <property type="project" value="InterPro"/>
</dbReference>
<dbReference type="FunFam" id="2.10.25.10:FF:000038">
    <property type="entry name" value="Fibrillin 2"/>
    <property type="match status" value="1"/>
</dbReference>
<evidence type="ECO:0000256" key="6">
    <source>
        <dbReference type="SAM" id="MobiDB-lite"/>
    </source>
</evidence>
<dbReference type="SUPFAM" id="SSF57196">
    <property type="entry name" value="EGF/Laminin"/>
    <property type="match status" value="1"/>
</dbReference>
<evidence type="ECO:0008006" key="12">
    <source>
        <dbReference type="Google" id="ProtNLM"/>
    </source>
</evidence>
<dbReference type="PROSITE" id="PS01180">
    <property type="entry name" value="CUB"/>
    <property type="match status" value="1"/>
</dbReference>
<dbReference type="PROSITE" id="PS01187">
    <property type="entry name" value="EGF_CA"/>
    <property type="match status" value="1"/>
</dbReference>
<proteinExistence type="predicted"/>
<dbReference type="InterPro" id="IPR000742">
    <property type="entry name" value="EGF"/>
</dbReference>
<protein>
    <recommendedName>
        <fullName evidence="12">EGF-like domain-containing protein</fullName>
    </recommendedName>
</protein>
<dbReference type="Gene3D" id="2.60.120.290">
    <property type="entry name" value="Spermadhesin, CUB domain"/>
    <property type="match status" value="1"/>
</dbReference>
<feature type="non-terminal residue" evidence="10">
    <location>
        <position position="1"/>
    </location>
</feature>